<gene>
    <name evidence="3" type="ORF">C7431_105211</name>
</gene>
<name>A0A2V2BHB6_9GAMM</name>
<dbReference type="InterPro" id="IPR006842">
    <property type="entry name" value="Transposase_31"/>
</dbReference>
<reference evidence="3 4" key="1">
    <citation type="submission" date="2018-05" db="EMBL/GenBank/DDBJ databases">
        <title>Genomic Encyclopedia of Type Strains, Phase IV (KMG-V): Genome sequencing to study the core and pangenomes of soil and plant-associated prokaryotes.</title>
        <authorList>
            <person name="Whitman W."/>
        </authorList>
    </citation>
    <scope>NUCLEOTIDE SEQUENCE [LARGE SCALE GENOMIC DNA]</scope>
    <source>
        <strain evidence="3 4">PNA 200-10</strain>
    </source>
</reference>
<evidence type="ECO:0000313" key="4">
    <source>
        <dbReference type="Proteomes" id="UP000245981"/>
    </source>
</evidence>
<evidence type="ECO:0000259" key="2">
    <source>
        <dbReference type="Pfam" id="PF04754"/>
    </source>
</evidence>
<dbReference type="NCBIfam" id="TIGR01784">
    <property type="entry name" value="T_den_put_tspse"/>
    <property type="match status" value="1"/>
</dbReference>
<feature type="domain" description="Transposase (putative) YhgA-like" evidence="2">
    <location>
        <begin position="66"/>
        <end position="266"/>
    </location>
</feature>
<organism evidence="3 4">
    <name type="scientific">Pantoea allii</name>
    <dbReference type="NCBI Taxonomy" id="574096"/>
    <lineage>
        <taxon>Bacteria</taxon>
        <taxon>Pseudomonadati</taxon>
        <taxon>Pseudomonadota</taxon>
        <taxon>Gammaproteobacteria</taxon>
        <taxon>Enterobacterales</taxon>
        <taxon>Erwiniaceae</taxon>
        <taxon>Pantoea</taxon>
    </lineage>
</organism>
<dbReference type="GO" id="GO:0006310">
    <property type="term" value="P:DNA recombination"/>
    <property type="evidence" value="ECO:0007669"/>
    <property type="project" value="TreeGrafter"/>
</dbReference>
<dbReference type="STRING" id="574096.HA38_05135"/>
<dbReference type="PANTHER" id="PTHR34611:SF4">
    <property type="entry name" value="RECOMBINATION-PROMOTING NUCLEASE PSLT051"/>
    <property type="match status" value="1"/>
</dbReference>
<dbReference type="Proteomes" id="UP000245981">
    <property type="component" value="Unassembled WGS sequence"/>
</dbReference>
<dbReference type="InterPro" id="IPR051699">
    <property type="entry name" value="Rpn/YhgA-like_nuclease"/>
</dbReference>
<dbReference type="GO" id="GO:1990238">
    <property type="term" value="F:double-stranded DNA endonuclease activity"/>
    <property type="evidence" value="ECO:0007669"/>
    <property type="project" value="TreeGrafter"/>
</dbReference>
<accession>A0A2V2BHB6</accession>
<dbReference type="EMBL" id="QGHF01000005">
    <property type="protein sequence ID" value="PWK96880.1"/>
    <property type="molecule type" value="Genomic_DNA"/>
</dbReference>
<comment type="caution">
    <text evidence="3">The sequence shown here is derived from an EMBL/GenBank/DDBJ whole genome shotgun (WGS) entry which is preliminary data.</text>
</comment>
<dbReference type="PANTHER" id="PTHR34611">
    <property type="match status" value="1"/>
</dbReference>
<dbReference type="InterPro" id="IPR010106">
    <property type="entry name" value="RpnA"/>
</dbReference>
<dbReference type="Pfam" id="PF04754">
    <property type="entry name" value="Transposase_31"/>
    <property type="match status" value="1"/>
</dbReference>
<proteinExistence type="inferred from homology"/>
<comment type="similarity">
    <text evidence="1">Belongs to the Rpn/YhgA-like nuclease family.</text>
</comment>
<evidence type="ECO:0000256" key="1">
    <source>
        <dbReference type="ARBA" id="ARBA00009787"/>
    </source>
</evidence>
<sequence>MEVSDRLDAEPVIPVLRRGLDTMATVLRDVPNITLPLLGERCWLLYFTPMDVYEPGLMKIKNTTPTPHDALFRQFLTQPDIARDFMAIHLPPSLRVLCDLSTLQLESGSFVEDDLRQYFSDVLYSLKTSSGKGYIHVLIEHQSGPDKHMAFRLMRYAVAAMHRHLQAGHKTLPLVIPMLFYTGKRSPYPYSLCWLDEFANPDIAQALYTTAFPLVDVTIIPDDEIARHRSMAALTLLQKHIHQRNLTALMDRLVTLLLNEYLSSSQVISLVNYMIQAGEASDAHAFVHKLAQRVPQHGEALMTIAEQLEQKGIEKGIVKGRKEEALKIAQTMLNNGLDRPTVIKMTGLTEEELAKLRHSSSAFF</sequence>
<dbReference type="AlphaFoldDB" id="A0A2V2BHB6"/>
<evidence type="ECO:0000313" key="3">
    <source>
        <dbReference type="EMBL" id="PWK96880.1"/>
    </source>
</evidence>
<protein>
    <submittedName>
        <fullName evidence="3">Putative transposase/invertase (TIGR01784 family)</fullName>
    </submittedName>
</protein>